<dbReference type="Proteomes" id="UP000516437">
    <property type="component" value="Chromosome 4"/>
</dbReference>
<dbReference type="GO" id="GO:0030151">
    <property type="term" value="F:molybdenum ion binding"/>
    <property type="evidence" value="ECO:0007669"/>
    <property type="project" value="UniProtKB-UniRule"/>
</dbReference>
<dbReference type="GO" id="GO:0006777">
    <property type="term" value="P:Mo-molybdopterin cofactor biosynthetic process"/>
    <property type="evidence" value="ECO:0007669"/>
    <property type="project" value="UniProtKB-UniRule"/>
</dbReference>
<feature type="domain" description="MOSC" evidence="5">
    <location>
        <begin position="647"/>
        <end position="814"/>
    </location>
</feature>
<name>A0A6A1VZH0_9ROSI</name>
<dbReference type="InterPro" id="IPR011037">
    <property type="entry name" value="Pyrv_Knase-like_insert_dom_sf"/>
</dbReference>
<dbReference type="Pfam" id="PF00266">
    <property type="entry name" value="Aminotran_5"/>
    <property type="match status" value="2"/>
</dbReference>
<keyword evidence="7" id="KW-1185">Reference proteome</keyword>
<keyword evidence="3 4" id="KW-0501">Molybdenum cofactor biosynthesis</keyword>
<comment type="catalytic activity">
    <reaction evidence="4">
        <text>Mo-molybdopterin + L-cysteine + AH2 = thio-Mo-molybdopterin + L-alanine + A + H2O</text>
        <dbReference type="Rhea" id="RHEA:42636"/>
        <dbReference type="ChEBI" id="CHEBI:13193"/>
        <dbReference type="ChEBI" id="CHEBI:15377"/>
        <dbReference type="ChEBI" id="CHEBI:17499"/>
        <dbReference type="ChEBI" id="CHEBI:35235"/>
        <dbReference type="ChEBI" id="CHEBI:57972"/>
        <dbReference type="ChEBI" id="CHEBI:71302"/>
        <dbReference type="ChEBI" id="CHEBI:82685"/>
        <dbReference type="EC" id="2.8.1.9"/>
    </reaction>
</comment>
<gene>
    <name evidence="6" type="ORF">CJ030_MR4G016039</name>
</gene>
<dbReference type="GO" id="GO:0016829">
    <property type="term" value="F:lyase activity"/>
    <property type="evidence" value="ECO:0007669"/>
    <property type="project" value="UniProtKB-UniRule"/>
</dbReference>
<dbReference type="SUPFAM" id="SSF50800">
    <property type="entry name" value="PK beta-barrel domain-like"/>
    <property type="match status" value="1"/>
</dbReference>
<dbReference type="InterPro" id="IPR005303">
    <property type="entry name" value="MOCOS_middle"/>
</dbReference>
<dbReference type="OrthoDB" id="10264306at2759"/>
<reference evidence="6 7" key="1">
    <citation type="journal article" date="2019" name="Plant Biotechnol. J.">
        <title>The red bayberry genome and genetic basis of sex determination.</title>
        <authorList>
            <person name="Jia H.M."/>
            <person name="Jia H.J."/>
            <person name="Cai Q.L."/>
            <person name="Wang Y."/>
            <person name="Zhao H.B."/>
            <person name="Yang W.F."/>
            <person name="Wang G.Y."/>
            <person name="Li Y.H."/>
            <person name="Zhan D.L."/>
            <person name="Shen Y.T."/>
            <person name="Niu Q.F."/>
            <person name="Chang L."/>
            <person name="Qiu J."/>
            <person name="Zhao L."/>
            <person name="Xie H.B."/>
            <person name="Fu W.Y."/>
            <person name="Jin J."/>
            <person name="Li X.W."/>
            <person name="Jiao Y."/>
            <person name="Zhou C.C."/>
            <person name="Tu T."/>
            <person name="Chai C.Y."/>
            <person name="Gao J.L."/>
            <person name="Fan L.J."/>
            <person name="van de Weg E."/>
            <person name="Wang J.Y."/>
            <person name="Gao Z.S."/>
        </authorList>
    </citation>
    <scope>NUCLEOTIDE SEQUENCE [LARGE SCALE GENOMIC DNA]</scope>
    <source>
        <tissue evidence="6">Leaves</tissue>
    </source>
</reference>
<dbReference type="PANTHER" id="PTHR14237">
    <property type="entry name" value="MOLYBDOPTERIN COFACTOR SULFURASE MOSC"/>
    <property type="match status" value="1"/>
</dbReference>
<evidence type="ECO:0000259" key="5">
    <source>
        <dbReference type="PROSITE" id="PS51340"/>
    </source>
</evidence>
<dbReference type="GO" id="GO:0030170">
    <property type="term" value="F:pyridoxal phosphate binding"/>
    <property type="evidence" value="ECO:0007669"/>
    <property type="project" value="UniProtKB-UniRule"/>
</dbReference>
<evidence type="ECO:0000256" key="1">
    <source>
        <dbReference type="ARBA" id="ARBA00022679"/>
    </source>
</evidence>
<dbReference type="SUPFAM" id="SSF53383">
    <property type="entry name" value="PLP-dependent transferases"/>
    <property type="match status" value="1"/>
</dbReference>
<dbReference type="EMBL" id="RXIC02000022">
    <property type="protein sequence ID" value="KAB1216948.1"/>
    <property type="molecule type" value="Genomic_DNA"/>
</dbReference>
<dbReference type="InterPro" id="IPR015424">
    <property type="entry name" value="PyrdxlP-dep_Trfase"/>
</dbReference>
<evidence type="ECO:0000313" key="6">
    <source>
        <dbReference type="EMBL" id="KAB1216948.1"/>
    </source>
</evidence>
<dbReference type="PROSITE" id="PS51340">
    <property type="entry name" value="MOSC"/>
    <property type="match status" value="1"/>
</dbReference>
<dbReference type="AlphaFoldDB" id="A0A6A1VZH0"/>
<proteinExistence type="inferred from homology"/>
<dbReference type="HAMAP" id="MF_03050">
    <property type="entry name" value="MOCOS"/>
    <property type="match status" value="1"/>
</dbReference>
<dbReference type="InterPro" id="IPR000192">
    <property type="entry name" value="Aminotrans_V_dom"/>
</dbReference>
<comment type="function">
    <text evidence="4">Sulfurates the molybdenum cofactor. Sulfation of molybdenum is essential for xanthine dehydrogenase (XDH) and aldehyde oxidase (ADO) enzymes in which molybdenum cofactor is liganded by 1 oxygen and 1 sulfur atom in active form.</text>
</comment>
<comment type="similarity">
    <text evidence="4">Belongs to the class-V pyridoxal-phosphate-dependent aminotransferase family. MOCOS subfamily.</text>
</comment>
<comment type="cofactor">
    <cofactor evidence="4">
        <name>pyridoxal 5'-phosphate</name>
        <dbReference type="ChEBI" id="CHEBI:597326"/>
    </cofactor>
</comment>
<evidence type="ECO:0000256" key="2">
    <source>
        <dbReference type="ARBA" id="ARBA00022898"/>
    </source>
</evidence>
<dbReference type="EC" id="2.8.1.9" evidence="4"/>
<dbReference type="Gene3D" id="3.40.640.10">
    <property type="entry name" value="Type I PLP-dependent aspartate aminotransferase-like (Major domain)"/>
    <property type="match status" value="1"/>
</dbReference>
<dbReference type="Pfam" id="PF03476">
    <property type="entry name" value="MOSC_N"/>
    <property type="match status" value="1"/>
</dbReference>
<sequence length="816" mass="90699">MDSDKEEFLKEFGEDYGYPNGPKTIDEIRATEFKRLDGLVYLDHAGATLYSELQMEAIFKDLATNVYGNPHSQSDSSSATSDMVREARQQVLDYFNASPKDYKCIFTSGATAALKLVGEAFPWSCQSSFMYTMENHNSVLGIREYALSQGAAAFAVDIEDSVHHGVSRGTVKPFRVSQHQIQRRNDARIRGNESAGDVYNLFAFPSECNFTGLRFSLDLVKIIKEDSERILEGSQLSNGRWMVLIDAAKGSATQTLDLSKHHADFVVISFYKLFGYPTGLGALIARNDAAKLLKKTYFSGGTVAASIADTDFVKRRDGIEELFEDGTASFLSIASIRHGFNILNSVTISSISRHTTSITTYVRKMLLALRHENGASVCTIYGKDSLKVCHGWGPIVSFNLRRPDGSWFGYQEVEKLASLSGIQLRTGCFCNPGACAKYLCLSHSDLLSNIEAGHVCWDDYDVVNGKPTGAVRVSFGYMSTYEDAKKFVDFVRSSFVSLPNQTGHGYHLRKGFGNGVSAGSVYLKSLTIYPIKSCGGFSAASWPLSTSGLRYDREWLLESLTGEILTQKKVPEMSLISTSIDLHQGIMSVESPRCKERLQINFSSDSYTGSIEQFDIHGRRYEGQGYNNKINTWFSQAVGRPCCLLRRSMSNYDFSLNKTRSMGRCRDGQSTLNFANEAQFLLISKESVSDLNDRLSSNAKKGAFGVPVQITPMRFRPNLVISGGEPYAEDRWKNLKIGGKRFTSLGGCNRCQMINLVHEAGQVEKSNEPLATLASYRRVKGKILFGILLRFETSDEEEPETDSWLQVGQEIHPNSF</sequence>
<dbReference type="GO" id="GO:0008265">
    <property type="term" value="F:molybdenum cofactor sulfurtransferase activity"/>
    <property type="evidence" value="ECO:0007669"/>
    <property type="project" value="UniProtKB-UniRule"/>
</dbReference>
<dbReference type="InterPro" id="IPR015421">
    <property type="entry name" value="PyrdxlP-dep_Trfase_major"/>
</dbReference>
<accession>A0A6A1VZH0</accession>
<protein>
    <recommendedName>
        <fullName evidence="4">Molybdenum cofactor sulfurase</fullName>
        <shortName evidence="4">MCS</shortName>
        <shortName evidence="4">MOS</shortName>
        <shortName evidence="4">MoCo sulfurase</shortName>
        <ecNumber evidence="4">2.8.1.9</ecNumber>
    </recommendedName>
    <alternativeName>
        <fullName evidence="4">Molybdenum cofactor sulfurtransferase</fullName>
    </alternativeName>
</protein>
<dbReference type="SUPFAM" id="SSF141673">
    <property type="entry name" value="MOSC N-terminal domain-like"/>
    <property type="match status" value="1"/>
</dbReference>
<evidence type="ECO:0000313" key="7">
    <source>
        <dbReference type="Proteomes" id="UP000516437"/>
    </source>
</evidence>
<dbReference type="InterPro" id="IPR028886">
    <property type="entry name" value="MoCo_sulfurase"/>
</dbReference>
<dbReference type="InterPro" id="IPR005302">
    <property type="entry name" value="MoCF_Sase_C"/>
</dbReference>
<evidence type="ECO:0000256" key="3">
    <source>
        <dbReference type="ARBA" id="ARBA00023150"/>
    </source>
</evidence>
<feature type="active site" evidence="4">
    <location>
        <position position="430"/>
    </location>
</feature>
<feature type="modified residue" description="N6-(pyridoxal phosphate)lysine" evidence="4">
    <location>
        <position position="272"/>
    </location>
</feature>
<evidence type="ECO:0000256" key="4">
    <source>
        <dbReference type="HAMAP-Rule" id="MF_03050"/>
    </source>
</evidence>
<dbReference type="GO" id="GO:0032787">
    <property type="term" value="P:monocarboxylic acid metabolic process"/>
    <property type="evidence" value="ECO:0007669"/>
    <property type="project" value="UniProtKB-ARBA"/>
</dbReference>
<keyword evidence="2 4" id="KW-0663">Pyridoxal phosphate</keyword>
<dbReference type="PANTHER" id="PTHR14237:SF80">
    <property type="entry name" value="MOLYBDENUM COFACTOR SULFURASE"/>
    <property type="match status" value="1"/>
</dbReference>
<dbReference type="Pfam" id="PF03473">
    <property type="entry name" value="MOSC"/>
    <property type="match status" value="1"/>
</dbReference>
<keyword evidence="1 4" id="KW-0808">Transferase</keyword>
<organism evidence="6 7">
    <name type="scientific">Morella rubra</name>
    <name type="common">Chinese bayberry</name>
    <dbReference type="NCBI Taxonomy" id="262757"/>
    <lineage>
        <taxon>Eukaryota</taxon>
        <taxon>Viridiplantae</taxon>
        <taxon>Streptophyta</taxon>
        <taxon>Embryophyta</taxon>
        <taxon>Tracheophyta</taxon>
        <taxon>Spermatophyta</taxon>
        <taxon>Magnoliopsida</taxon>
        <taxon>eudicotyledons</taxon>
        <taxon>Gunneridae</taxon>
        <taxon>Pentapetalae</taxon>
        <taxon>rosids</taxon>
        <taxon>fabids</taxon>
        <taxon>Fagales</taxon>
        <taxon>Myricaceae</taxon>
        <taxon>Morella</taxon>
    </lineage>
</organism>
<comment type="caution">
    <text evidence="6">The sequence shown here is derived from an EMBL/GenBank/DDBJ whole genome shotgun (WGS) entry which is preliminary data.</text>
</comment>